<dbReference type="HOGENOM" id="CLU_2088728_0_0_1"/>
<dbReference type="Proteomes" id="UP000026962">
    <property type="component" value="Chromosome 10"/>
</dbReference>
<organism evidence="1">
    <name type="scientific">Oryza punctata</name>
    <name type="common">Red rice</name>
    <dbReference type="NCBI Taxonomy" id="4537"/>
    <lineage>
        <taxon>Eukaryota</taxon>
        <taxon>Viridiplantae</taxon>
        <taxon>Streptophyta</taxon>
        <taxon>Embryophyta</taxon>
        <taxon>Tracheophyta</taxon>
        <taxon>Spermatophyta</taxon>
        <taxon>Magnoliopsida</taxon>
        <taxon>Liliopsida</taxon>
        <taxon>Poales</taxon>
        <taxon>Poaceae</taxon>
        <taxon>BOP clade</taxon>
        <taxon>Oryzoideae</taxon>
        <taxon>Oryzeae</taxon>
        <taxon>Oryzinae</taxon>
        <taxon>Oryza</taxon>
    </lineage>
</organism>
<dbReference type="Gramene" id="OPUNC10G11940.1">
    <property type="protein sequence ID" value="OPUNC10G11940.1"/>
    <property type="gene ID" value="OPUNC10G11940"/>
</dbReference>
<keyword evidence="2" id="KW-1185">Reference proteome</keyword>
<sequence length="117" mass="13327">MSIKGADARWLSGRDRWIKPRQLADGAESPNWRVAQATSELASAEKVVQTDELVKKHTAQRNLRGEVDQHMKNNLAQFQHFQRELDATKGLREELVQSLVPTLNLLFSSRCEGKDPF</sequence>
<dbReference type="AlphaFoldDB" id="A0A0E0M8V9"/>
<dbReference type="EnsemblPlants" id="OPUNC10G11940.1">
    <property type="protein sequence ID" value="OPUNC10G11940.1"/>
    <property type="gene ID" value="OPUNC10G11940"/>
</dbReference>
<evidence type="ECO:0000313" key="1">
    <source>
        <dbReference type="EnsemblPlants" id="OPUNC10G11940.1"/>
    </source>
</evidence>
<protein>
    <submittedName>
        <fullName evidence="1">Uncharacterized protein</fullName>
    </submittedName>
</protein>
<dbReference type="eggNOG" id="ENOG502R5Z3">
    <property type="taxonomic scope" value="Eukaryota"/>
</dbReference>
<accession>A0A0E0M8V9</accession>
<name>A0A0E0M8V9_ORYPU</name>
<reference evidence="1" key="2">
    <citation type="submission" date="2018-05" db="EMBL/GenBank/DDBJ databases">
        <title>OpunRS2 (Oryza punctata Reference Sequence Version 2).</title>
        <authorList>
            <person name="Zhang J."/>
            <person name="Kudrna D."/>
            <person name="Lee S."/>
            <person name="Talag J."/>
            <person name="Welchert J."/>
            <person name="Wing R.A."/>
        </authorList>
    </citation>
    <scope>NUCLEOTIDE SEQUENCE [LARGE SCALE GENOMIC DNA]</scope>
</reference>
<evidence type="ECO:0000313" key="2">
    <source>
        <dbReference type="Proteomes" id="UP000026962"/>
    </source>
</evidence>
<proteinExistence type="predicted"/>
<reference evidence="1" key="1">
    <citation type="submission" date="2015-04" db="UniProtKB">
        <authorList>
            <consortium name="EnsemblPlants"/>
        </authorList>
    </citation>
    <scope>IDENTIFICATION</scope>
</reference>